<dbReference type="InterPro" id="IPR013783">
    <property type="entry name" value="Ig-like_fold"/>
</dbReference>
<dbReference type="InterPro" id="IPR011992">
    <property type="entry name" value="EF-hand-dom_pair"/>
</dbReference>
<dbReference type="PANTHER" id="PTHR15136:SF13">
    <property type="entry name" value="SAM DOMAIN-CONTAINING PROTEIN"/>
    <property type="match status" value="1"/>
</dbReference>
<dbReference type="InterPro" id="IPR013761">
    <property type="entry name" value="SAM/pointed_sf"/>
</dbReference>
<dbReference type="PANTHER" id="PTHR15136">
    <property type="entry name" value="STROMAL INTERACTION MOLECULE HOMOLOG"/>
    <property type="match status" value="1"/>
</dbReference>
<dbReference type="Gene3D" id="1.10.238.10">
    <property type="entry name" value="EF-hand"/>
    <property type="match status" value="1"/>
</dbReference>
<feature type="region of interest" description="Disordered" evidence="1">
    <location>
        <begin position="688"/>
        <end position="710"/>
    </location>
</feature>
<dbReference type="CDD" id="cd00063">
    <property type="entry name" value="FN3"/>
    <property type="match status" value="2"/>
</dbReference>
<dbReference type="PROSITE" id="PS50222">
    <property type="entry name" value="EF_HAND_2"/>
    <property type="match status" value="1"/>
</dbReference>
<dbReference type="GO" id="GO:0005246">
    <property type="term" value="F:calcium channel regulator activity"/>
    <property type="evidence" value="ECO:0007669"/>
    <property type="project" value="InterPro"/>
</dbReference>
<proteinExistence type="predicted"/>
<protein>
    <recommendedName>
        <fullName evidence="2">EF-hand domain-containing protein</fullName>
    </recommendedName>
</protein>
<dbReference type="GO" id="GO:0006874">
    <property type="term" value="P:intracellular calcium ion homeostasis"/>
    <property type="evidence" value="ECO:0007669"/>
    <property type="project" value="TreeGrafter"/>
</dbReference>
<dbReference type="Gene3D" id="2.60.40.10">
    <property type="entry name" value="Immunoglobulins"/>
    <property type="match status" value="1"/>
</dbReference>
<dbReference type="GO" id="GO:0005886">
    <property type="term" value="C:plasma membrane"/>
    <property type="evidence" value="ECO:0007669"/>
    <property type="project" value="TreeGrafter"/>
</dbReference>
<feature type="compositionally biased region" description="Low complexity" evidence="1">
    <location>
        <begin position="50"/>
        <end position="64"/>
    </location>
</feature>
<reference evidence="3" key="1">
    <citation type="submission" date="2021-01" db="EMBL/GenBank/DDBJ databases">
        <authorList>
            <person name="Corre E."/>
            <person name="Pelletier E."/>
            <person name="Niang G."/>
            <person name="Scheremetjew M."/>
            <person name="Finn R."/>
            <person name="Kale V."/>
            <person name="Holt S."/>
            <person name="Cochrane G."/>
            <person name="Meng A."/>
            <person name="Brown T."/>
            <person name="Cohen L."/>
        </authorList>
    </citation>
    <scope>NUCLEOTIDE SEQUENCE</scope>
    <source>
        <strain evidence="3">MM31A-1</strain>
    </source>
</reference>
<feature type="compositionally biased region" description="Acidic residues" evidence="1">
    <location>
        <begin position="8"/>
        <end position="21"/>
    </location>
</feature>
<feature type="compositionally biased region" description="Low complexity" evidence="1">
    <location>
        <begin position="83"/>
        <end position="98"/>
    </location>
</feature>
<feature type="compositionally biased region" description="Basic residues" evidence="1">
    <location>
        <begin position="39"/>
        <end position="49"/>
    </location>
</feature>
<evidence type="ECO:0000256" key="1">
    <source>
        <dbReference type="SAM" id="MobiDB-lite"/>
    </source>
</evidence>
<dbReference type="EMBL" id="HBIO01015099">
    <property type="protein sequence ID" value="CAE0466791.1"/>
    <property type="molecule type" value="Transcribed_RNA"/>
</dbReference>
<dbReference type="InterPro" id="IPR036116">
    <property type="entry name" value="FN3_sf"/>
</dbReference>
<feature type="region of interest" description="Disordered" evidence="1">
    <location>
        <begin position="33"/>
        <end position="98"/>
    </location>
</feature>
<dbReference type="SUPFAM" id="SSF47473">
    <property type="entry name" value="EF-hand"/>
    <property type="match status" value="1"/>
</dbReference>
<dbReference type="GO" id="GO:0005509">
    <property type="term" value="F:calcium ion binding"/>
    <property type="evidence" value="ECO:0007669"/>
    <property type="project" value="InterPro"/>
</dbReference>
<feature type="region of interest" description="Disordered" evidence="1">
    <location>
        <begin position="1"/>
        <end position="21"/>
    </location>
</feature>
<dbReference type="GO" id="GO:0002115">
    <property type="term" value="P:store-operated calcium entry"/>
    <property type="evidence" value="ECO:0007669"/>
    <property type="project" value="TreeGrafter"/>
</dbReference>
<feature type="compositionally biased region" description="Polar residues" evidence="1">
    <location>
        <begin position="693"/>
        <end position="710"/>
    </location>
</feature>
<accession>A0A7S3V9U2</accession>
<feature type="compositionally biased region" description="Basic and acidic residues" evidence="1">
    <location>
        <begin position="735"/>
        <end position="755"/>
    </location>
</feature>
<feature type="region of interest" description="Disordered" evidence="1">
    <location>
        <begin position="735"/>
        <end position="794"/>
    </location>
</feature>
<dbReference type="Gene3D" id="1.10.150.50">
    <property type="entry name" value="Transcription Factor, Ets-1"/>
    <property type="match status" value="1"/>
</dbReference>
<organism evidence="3">
    <name type="scientific">Chaetoceros debilis</name>
    <dbReference type="NCBI Taxonomy" id="122233"/>
    <lineage>
        <taxon>Eukaryota</taxon>
        <taxon>Sar</taxon>
        <taxon>Stramenopiles</taxon>
        <taxon>Ochrophyta</taxon>
        <taxon>Bacillariophyta</taxon>
        <taxon>Coscinodiscophyceae</taxon>
        <taxon>Chaetocerotophycidae</taxon>
        <taxon>Chaetocerotales</taxon>
        <taxon>Chaetocerotaceae</taxon>
        <taxon>Chaetoceros</taxon>
    </lineage>
</organism>
<dbReference type="SMART" id="SM00060">
    <property type="entry name" value="FN3"/>
    <property type="match status" value="1"/>
</dbReference>
<sequence>MQIASSEEIIETEEEEKEEESIVQHYIYTMKSHNVTRQQLRKRRRRRQRQPSSYSSTSTQMLSRTNFMLSSTSSYNSDINIDSTSTSTSTSSRTMSRSRFQTAMTVSILFMLAMNSPTTLGHVETANTGSAPANTVASSTVSSSTVSSSSSSSSSHATQPNPTEPRGHTGQTLSAEESTTEASTISEPLSPPAAKSDAFLEIEGHTIGDEHRSSASSTSFFNFVDRDGDGKIRRPELIDFVMENIGGSDFDDEVNEVKPEVDRMMKNLDLNNDDGLDTGDVTSYWEKLESLLTVDEVADWVVHAVQLPSYIGDIVRDKHVTGYDFPELVEDNGKALVDELHITEKSFRTKIIRLMQARMLGIGSVPRKPSGIVATVESCEAIKLTWDRTLADGFPVHKYRVMRRTVGGGGYNAVVGVSRGGNHSRSGQDSEIEVCDISSAYNKHEQSEGGFYNSDGNLFKSGQDGESKMKTATTAAAAATTEHQKVSKKSSSCPVGGLVPYTVGPWRTVCETKKSDETECIDISQGLERGERYIYRIQAWNAVGNSPWSVLNANKEWSAFGCDVKYNSENPSRPELALPIVHAFPKIYRFLRTMMDGAWWFINIIVRVVLAALTVSQALMRVQRASATSTAVEMEPFFPWFLKEINRMSHTVIGVNIIAESFIVCRIGDSDHHDKVVNSIGLNGYHSQRTRSGRNLVQTKQTQPSPGNFLRSAQRSIQPLQKDAKNNLHINDAISDRIKAPEEKHEKSKSKRNEKNVPFIMKSQQLFTKKKEATTGYPPSNTDEVKSSSVEKSFPVSDTSDRDIILCVEVEQQSDRTKKGQKLWRRKRKINEQKCQPAETHFSNVNFQTKSLSSSYDIRDGPSCPSDDVDDQSRCNTCGKRYKMFKRCRHHCSRCWSSFCHKHGQTSHSNLLPCKVPGNCICNICLAKERR</sequence>
<feature type="region of interest" description="Disordered" evidence="1">
    <location>
        <begin position="123"/>
        <end position="193"/>
    </location>
</feature>
<feature type="compositionally biased region" description="Polar residues" evidence="1">
    <location>
        <begin position="777"/>
        <end position="791"/>
    </location>
</feature>
<feature type="compositionally biased region" description="Low complexity" evidence="1">
    <location>
        <begin position="172"/>
        <end position="187"/>
    </location>
</feature>
<feature type="compositionally biased region" description="Polar residues" evidence="1">
    <location>
        <begin position="123"/>
        <end position="137"/>
    </location>
</feature>
<evidence type="ECO:0000313" key="3">
    <source>
        <dbReference type="EMBL" id="CAE0466791.1"/>
    </source>
</evidence>
<evidence type="ECO:0000259" key="2">
    <source>
        <dbReference type="PROSITE" id="PS50222"/>
    </source>
</evidence>
<gene>
    <name evidence="3" type="ORF">CDEB00056_LOCUS11643</name>
</gene>
<name>A0A7S3V9U2_9STRA</name>
<dbReference type="InterPro" id="IPR037608">
    <property type="entry name" value="STIM1/2"/>
</dbReference>
<dbReference type="InterPro" id="IPR003961">
    <property type="entry name" value="FN3_dom"/>
</dbReference>
<dbReference type="SUPFAM" id="SSF49265">
    <property type="entry name" value="Fibronectin type III"/>
    <property type="match status" value="1"/>
</dbReference>
<feature type="domain" description="EF-hand" evidence="2">
    <location>
        <begin position="212"/>
        <end position="247"/>
    </location>
</feature>
<feature type="compositionally biased region" description="Polar residues" evidence="1">
    <location>
        <begin position="65"/>
        <end position="82"/>
    </location>
</feature>
<feature type="compositionally biased region" description="Low complexity" evidence="1">
    <location>
        <begin position="138"/>
        <end position="155"/>
    </location>
</feature>
<dbReference type="InterPro" id="IPR002048">
    <property type="entry name" value="EF_hand_dom"/>
</dbReference>
<dbReference type="GO" id="GO:0005783">
    <property type="term" value="C:endoplasmic reticulum"/>
    <property type="evidence" value="ECO:0007669"/>
    <property type="project" value="TreeGrafter"/>
</dbReference>
<dbReference type="AlphaFoldDB" id="A0A7S3V9U2"/>